<name>A0A5C7FC31_9BACT</name>
<feature type="domain" description="Methyltransferase type 11" evidence="1">
    <location>
        <begin position="43"/>
        <end position="134"/>
    </location>
</feature>
<dbReference type="InterPro" id="IPR029063">
    <property type="entry name" value="SAM-dependent_MTases_sf"/>
</dbReference>
<organism evidence="2 3">
    <name type="scientific">Neolewinella aurantiaca</name>
    <dbReference type="NCBI Taxonomy" id="2602767"/>
    <lineage>
        <taxon>Bacteria</taxon>
        <taxon>Pseudomonadati</taxon>
        <taxon>Bacteroidota</taxon>
        <taxon>Saprospiria</taxon>
        <taxon>Saprospirales</taxon>
        <taxon>Lewinellaceae</taxon>
        <taxon>Neolewinella</taxon>
    </lineage>
</organism>
<dbReference type="RefSeq" id="WP_147932789.1">
    <property type="nucleotide sequence ID" value="NZ_VOXD01000053.1"/>
</dbReference>
<dbReference type="GO" id="GO:0008757">
    <property type="term" value="F:S-adenosylmethionine-dependent methyltransferase activity"/>
    <property type="evidence" value="ECO:0007669"/>
    <property type="project" value="InterPro"/>
</dbReference>
<dbReference type="AlphaFoldDB" id="A0A5C7FC31"/>
<sequence length="209" mass="23484">MAEFWETHFKAKQEMWGQQPADSARATAREFEAKGLTNILIPGFGYGRNAKPFLEYGCRVTGIEISQTAINIATQHFGEQMTIHHGSVTDMPFDEVLYDGVFCYALIHLLDEEERAKLIRDCHSQLKPGGYMVFVAISTKTKTFGEGINIGKNRFETRHGVKLFYYDQASITAEFGACGLVEATEINDPAKPTDGNKSQIFWKITCVKK</sequence>
<protein>
    <submittedName>
        <fullName evidence="2">Class I SAM-dependent methyltransferase</fullName>
    </submittedName>
</protein>
<dbReference type="SUPFAM" id="SSF53335">
    <property type="entry name" value="S-adenosyl-L-methionine-dependent methyltransferases"/>
    <property type="match status" value="1"/>
</dbReference>
<dbReference type="Pfam" id="PF08241">
    <property type="entry name" value="Methyltransf_11"/>
    <property type="match status" value="1"/>
</dbReference>
<dbReference type="Gene3D" id="3.40.50.150">
    <property type="entry name" value="Vaccinia Virus protein VP39"/>
    <property type="match status" value="1"/>
</dbReference>
<dbReference type="OrthoDB" id="703529at2"/>
<gene>
    <name evidence="2" type="ORF">FUA23_21215</name>
</gene>
<keyword evidence="2" id="KW-0808">Transferase</keyword>
<reference evidence="2 3" key="1">
    <citation type="submission" date="2019-08" db="EMBL/GenBank/DDBJ databases">
        <title>Lewinella sp. strain SSH13 Genome sequencing and assembly.</title>
        <authorList>
            <person name="Kim I."/>
        </authorList>
    </citation>
    <scope>NUCLEOTIDE SEQUENCE [LARGE SCALE GENOMIC DNA]</scope>
    <source>
        <strain evidence="2 3">SSH13</strain>
    </source>
</reference>
<dbReference type="Proteomes" id="UP000321907">
    <property type="component" value="Unassembled WGS sequence"/>
</dbReference>
<dbReference type="PANTHER" id="PTHR43464">
    <property type="entry name" value="METHYLTRANSFERASE"/>
    <property type="match status" value="1"/>
</dbReference>
<dbReference type="PANTHER" id="PTHR43464:SF77">
    <property type="entry name" value="BLL3586 PROTEIN"/>
    <property type="match status" value="1"/>
</dbReference>
<evidence type="ECO:0000313" key="2">
    <source>
        <dbReference type="EMBL" id="TXF84381.1"/>
    </source>
</evidence>
<dbReference type="CDD" id="cd02440">
    <property type="entry name" value="AdoMet_MTases"/>
    <property type="match status" value="1"/>
</dbReference>
<evidence type="ECO:0000313" key="3">
    <source>
        <dbReference type="Proteomes" id="UP000321907"/>
    </source>
</evidence>
<dbReference type="GO" id="GO:0032259">
    <property type="term" value="P:methylation"/>
    <property type="evidence" value="ECO:0007669"/>
    <property type="project" value="UniProtKB-KW"/>
</dbReference>
<dbReference type="InterPro" id="IPR013216">
    <property type="entry name" value="Methyltransf_11"/>
</dbReference>
<accession>A0A5C7FC31</accession>
<comment type="caution">
    <text evidence="2">The sequence shown here is derived from an EMBL/GenBank/DDBJ whole genome shotgun (WGS) entry which is preliminary data.</text>
</comment>
<keyword evidence="2" id="KW-0489">Methyltransferase</keyword>
<evidence type="ECO:0000259" key="1">
    <source>
        <dbReference type="Pfam" id="PF08241"/>
    </source>
</evidence>
<proteinExistence type="predicted"/>
<keyword evidence="3" id="KW-1185">Reference proteome</keyword>
<dbReference type="EMBL" id="VOXD01000053">
    <property type="protein sequence ID" value="TXF84381.1"/>
    <property type="molecule type" value="Genomic_DNA"/>
</dbReference>